<name>A0ABP1P907_XYLVO</name>
<evidence type="ECO:0000256" key="1">
    <source>
        <dbReference type="ARBA" id="ARBA00022490"/>
    </source>
</evidence>
<comment type="similarity">
    <text evidence="3">Belongs to the CTU2/NCS2 family.</text>
</comment>
<comment type="subcellular location">
    <subcellularLocation>
        <location evidence="3">Cytoplasm</location>
    </subcellularLocation>
</comment>
<comment type="pathway">
    <text evidence="3">tRNA modification; 5-methoxycarbonylmethyl-2-thiouridine-tRNA biosynthesis.</text>
</comment>
<dbReference type="EMBL" id="CAXAJV020001300">
    <property type="protein sequence ID" value="CAL7949734.1"/>
    <property type="molecule type" value="Genomic_DNA"/>
</dbReference>
<keyword evidence="5" id="KW-1185">Reference proteome</keyword>
<organism evidence="4 5">
    <name type="scientific">Xylocopa violacea</name>
    <name type="common">Violet carpenter bee</name>
    <name type="synonym">Apis violacea</name>
    <dbReference type="NCBI Taxonomy" id="135666"/>
    <lineage>
        <taxon>Eukaryota</taxon>
        <taxon>Metazoa</taxon>
        <taxon>Ecdysozoa</taxon>
        <taxon>Arthropoda</taxon>
        <taxon>Hexapoda</taxon>
        <taxon>Insecta</taxon>
        <taxon>Pterygota</taxon>
        <taxon>Neoptera</taxon>
        <taxon>Endopterygota</taxon>
        <taxon>Hymenoptera</taxon>
        <taxon>Apocrita</taxon>
        <taxon>Aculeata</taxon>
        <taxon>Apoidea</taxon>
        <taxon>Anthophila</taxon>
        <taxon>Apidae</taxon>
        <taxon>Xylocopa</taxon>
        <taxon>Xylocopa</taxon>
    </lineage>
</organism>
<dbReference type="PANTHER" id="PTHR20882:SF14">
    <property type="entry name" value="CYTOPLASMIC TRNA 2-THIOLATION PROTEIN 2"/>
    <property type="match status" value="1"/>
</dbReference>
<keyword evidence="1 3" id="KW-0963">Cytoplasm</keyword>
<dbReference type="InterPro" id="IPR014729">
    <property type="entry name" value="Rossmann-like_a/b/a_fold"/>
</dbReference>
<gene>
    <name evidence="4" type="ORF">XYLVIOL_LOCUS9560</name>
</gene>
<evidence type="ECO:0000313" key="4">
    <source>
        <dbReference type="EMBL" id="CAL7949734.1"/>
    </source>
</evidence>
<comment type="function">
    <text evidence="3">Plays a central role in 2-thiolation of mcm(5)S(2)U at tRNA wobble positions of tRNA(Lys), tRNA(Glu) and tRNA(Gln). May act by forming a heterodimer with NCS6/CTU1 that ligates sulfur from thiocarboxylated URM1 onto the uridine of tRNAs at wobble position.</text>
</comment>
<dbReference type="InterPro" id="IPR019407">
    <property type="entry name" value="CTU2"/>
</dbReference>
<sequence length="462" mass="52078">MCTVNVSELCDTFETEEITENIITSSTIDAINVSNTESVCTKCGSQVEVSLRNKNGYCKTCFLSMSRHKFRATLGKSKLLRPNDSVLIGHSGKANSTVLLHLITADVNEPVSKKLKFQCKVLYIDDGMVKGLTIEERECIKSVLMKEAESLPLTVYTIPLLNCTIDSDCKQIHPTNIKQMSTNEYNDTTLRKVFENLENDTAKDELLKQLRRKLLISAARKLNCNKIFLADTSLDLAIKILGDVSTGRGSQLSLNVAFSDRRHEDIMLLRPLREFTGDDIARYLDCYKLCPIFSSQKYNVPFSASIRNVAKNFVSKLDSEFYSTVSTIYRTSEKLATKCEKSNSTNINPNTLLNVCILCEAPLDLCYPPEEKLSVVQAKWFSKFTSLGSMDALKKEKCQCHGSGCNSFECESSVKKYLCYSCNLIFLNSKKKDTILPNFMFSKIQEKFELAKLQKELADFLL</sequence>
<dbReference type="PANTHER" id="PTHR20882">
    <property type="entry name" value="CYTOPLASMIC TRNA 2-THIOLATION PROTEIN 2"/>
    <property type="match status" value="1"/>
</dbReference>
<dbReference type="SUPFAM" id="SSF52402">
    <property type="entry name" value="Adenine nucleotide alpha hydrolases-like"/>
    <property type="match status" value="1"/>
</dbReference>
<dbReference type="Proteomes" id="UP001642520">
    <property type="component" value="Unassembled WGS sequence"/>
</dbReference>
<evidence type="ECO:0000313" key="5">
    <source>
        <dbReference type="Proteomes" id="UP001642520"/>
    </source>
</evidence>
<dbReference type="Gene3D" id="3.40.50.620">
    <property type="entry name" value="HUPs"/>
    <property type="match status" value="1"/>
</dbReference>
<comment type="caution">
    <text evidence="4">The sequence shown here is derived from an EMBL/GenBank/DDBJ whole genome shotgun (WGS) entry which is preliminary data.</text>
</comment>
<evidence type="ECO:0000256" key="3">
    <source>
        <dbReference type="HAMAP-Rule" id="MF_03054"/>
    </source>
</evidence>
<dbReference type="Pfam" id="PF10288">
    <property type="entry name" value="CTU2"/>
    <property type="match status" value="1"/>
</dbReference>
<protein>
    <recommendedName>
        <fullName evidence="3">Cytoplasmic tRNA 2-thiolation protein 2</fullName>
    </recommendedName>
</protein>
<dbReference type="HAMAP" id="MF_03054">
    <property type="entry name" value="CTU2"/>
    <property type="match status" value="1"/>
</dbReference>
<evidence type="ECO:0000256" key="2">
    <source>
        <dbReference type="ARBA" id="ARBA00022694"/>
    </source>
</evidence>
<reference evidence="4 5" key="1">
    <citation type="submission" date="2024-08" db="EMBL/GenBank/DDBJ databases">
        <authorList>
            <person name="Will J Nash"/>
            <person name="Angela Man"/>
            <person name="Seanna McTaggart"/>
            <person name="Kendall Baker"/>
            <person name="Tom Barker"/>
            <person name="Leah Catchpole"/>
            <person name="Alex Durrant"/>
            <person name="Karim Gharbi"/>
            <person name="Naomi Irish"/>
            <person name="Gemy Kaithakottil"/>
            <person name="Debby Ku"/>
            <person name="Aaliyah Providence"/>
            <person name="Felix Shaw"/>
            <person name="David Swarbreck"/>
            <person name="Chris Watkins"/>
            <person name="Ann M. McCartney"/>
            <person name="Giulio Formenti"/>
            <person name="Alice Mouton"/>
            <person name="Noel Vella"/>
            <person name="Bjorn M von Reumont"/>
            <person name="Adriana Vella"/>
            <person name="Wilfried Haerty"/>
        </authorList>
    </citation>
    <scope>NUCLEOTIDE SEQUENCE [LARGE SCALE GENOMIC DNA]</scope>
</reference>
<accession>A0ABP1P907</accession>
<proteinExistence type="inferred from homology"/>
<keyword evidence="2 3" id="KW-0819">tRNA processing</keyword>